<dbReference type="PATRIC" id="fig|1439726.3.peg.1544"/>
<dbReference type="InterPro" id="IPR005564">
    <property type="entry name" value="Major_capsid_GpE"/>
</dbReference>
<evidence type="ECO:0000313" key="2">
    <source>
        <dbReference type="Proteomes" id="UP000094622"/>
    </source>
</evidence>
<reference evidence="1 2" key="1">
    <citation type="submission" date="2016-07" db="EMBL/GenBank/DDBJ databases">
        <title>Draft Genome Sequence of Methylobrevis pamukkalensis PK2.</title>
        <authorList>
            <person name="Vasilenko O.V."/>
            <person name="Doronina N.V."/>
            <person name="Shmareva M.N."/>
            <person name="Tarlachkov S.V."/>
            <person name="Mustakhimov I."/>
            <person name="Trotsenko Y.A."/>
        </authorList>
    </citation>
    <scope>NUCLEOTIDE SEQUENCE [LARGE SCALE GENOMIC DNA]</scope>
    <source>
        <strain evidence="1 2">PK2</strain>
    </source>
</reference>
<dbReference type="RefSeq" id="WP_069306371.1">
    <property type="nucleotide sequence ID" value="NZ_MCRJ01000027.1"/>
</dbReference>
<evidence type="ECO:0008006" key="3">
    <source>
        <dbReference type="Google" id="ProtNLM"/>
    </source>
</evidence>
<dbReference type="OrthoDB" id="572526at2"/>
<proteinExistence type="predicted"/>
<dbReference type="InterPro" id="IPR053738">
    <property type="entry name" value="Lambda_capsid_assembly"/>
</dbReference>
<dbReference type="EMBL" id="MCRJ01000027">
    <property type="protein sequence ID" value="ODN71180.1"/>
    <property type="molecule type" value="Genomic_DNA"/>
</dbReference>
<organism evidence="1 2">
    <name type="scientific">Methylobrevis pamukkalensis</name>
    <dbReference type="NCBI Taxonomy" id="1439726"/>
    <lineage>
        <taxon>Bacteria</taxon>
        <taxon>Pseudomonadati</taxon>
        <taxon>Pseudomonadota</taxon>
        <taxon>Alphaproteobacteria</taxon>
        <taxon>Hyphomicrobiales</taxon>
        <taxon>Pleomorphomonadaceae</taxon>
        <taxon>Methylobrevis</taxon>
    </lineage>
</organism>
<dbReference type="Gene3D" id="3.90.1690.10">
    <property type="entry name" value="phage-related protein like domain"/>
    <property type="match status" value="1"/>
</dbReference>
<evidence type="ECO:0000313" key="1">
    <source>
        <dbReference type="EMBL" id="ODN71180.1"/>
    </source>
</evidence>
<dbReference type="Pfam" id="PF03864">
    <property type="entry name" value="Phage_cap_E"/>
    <property type="match status" value="1"/>
</dbReference>
<dbReference type="AlphaFoldDB" id="A0A1E3H4E1"/>
<protein>
    <recommendedName>
        <fullName evidence="3">Phage capsid family protein</fullName>
    </recommendedName>
</protein>
<gene>
    <name evidence="1" type="ORF">A6302_01469</name>
</gene>
<sequence length="311" mass="33435">MSGFPFTPDPRLTGLVIAHRNAALIADRVLPRLGMPVPTRQFRYLKFDFSQGITIPDTKVGRKGTPNQVEFYATEVADQVEDYGLSDVIPNDDVTNAPTGYDPRDFAATKLIELVDLDREVRVANVVFDAATYPSGNKETLSGTSQWDDPDSTPIEDVQDAMDAMIMRPNKLVLGRPVWTRLRRHPKIIAAISTSGTESGVATLTAVADLLEIPEIVVGDAWVNTAKKGQTVTRTRAWGKHAALLHVPASLSSTTDGTPAFGYTAVYGTRVSGETPAKVGLRGGVEITSGESVAEVIASSELGHLFTNAVS</sequence>
<comment type="caution">
    <text evidence="1">The sequence shown here is derived from an EMBL/GenBank/DDBJ whole genome shotgun (WGS) entry which is preliminary data.</text>
</comment>
<accession>A0A1E3H4E1</accession>
<keyword evidence="2" id="KW-1185">Reference proteome</keyword>
<dbReference type="Proteomes" id="UP000094622">
    <property type="component" value="Unassembled WGS sequence"/>
</dbReference>
<name>A0A1E3H4E1_9HYPH</name>